<dbReference type="Proteomes" id="UP000564644">
    <property type="component" value="Unassembled WGS sequence"/>
</dbReference>
<accession>A0A7X0VWF8</accession>
<name>A0A7X0VWF8_9BACL</name>
<dbReference type="EMBL" id="JACJVO010000019">
    <property type="protein sequence ID" value="MBB6732367.1"/>
    <property type="molecule type" value="Genomic_DNA"/>
</dbReference>
<evidence type="ECO:0000313" key="1">
    <source>
        <dbReference type="EMBL" id="MBB6732367.1"/>
    </source>
</evidence>
<protein>
    <submittedName>
        <fullName evidence="1">Uncharacterized protein</fullName>
    </submittedName>
</protein>
<comment type="caution">
    <text evidence="1">The sequence shown here is derived from an EMBL/GenBank/DDBJ whole genome shotgun (WGS) entry which is preliminary data.</text>
</comment>
<reference evidence="1 2" key="1">
    <citation type="submission" date="2020-08" db="EMBL/GenBank/DDBJ databases">
        <title>Cohnella phylogeny.</title>
        <authorList>
            <person name="Dunlap C."/>
        </authorList>
    </citation>
    <scope>NUCLEOTIDE SEQUENCE [LARGE SCALE GENOMIC DNA]</scope>
    <source>
        <strain evidence="1 2">CBP 2801</strain>
    </source>
</reference>
<keyword evidence="2" id="KW-1185">Reference proteome</keyword>
<proteinExistence type="predicted"/>
<organism evidence="1 2">
    <name type="scientific">Cohnella zeiphila</name>
    <dbReference type="NCBI Taxonomy" id="2761120"/>
    <lineage>
        <taxon>Bacteria</taxon>
        <taxon>Bacillati</taxon>
        <taxon>Bacillota</taxon>
        <taxon>Bacilli</taxon>
        <taxon>Bacillales</taxon>
        <taxon>Paenibacillaceae</taxon>
        <taxon>Cohnella</taxon>
    </lineage>
</organism>
<gene>
    <name evidence="1" type="ORF">H7C18_15710</name>
</gene>
<evidence type="ECO:0000313" key="2">
    <source>
        <dbReference type="Proteomes" id="UP000564644"/>
    </source>
</evidence>
<dbReference type="AlphaFoldDB" id="A0A7X0VWF8"/>
<dbReference type="RefSeq" id="WP_185130034.1">
    <property type="nucleotide sequence ID" value="NZ_JACJVO010000019.1"/>
</dbReference>
<sequence length="102" mass="12265">MNQSSPNSDIPTSWFMEKMEFETMREAREWVYSGAYNEIGYSYDGYKTKDPKLAYALLFELVRSNTIHEYRHDVHCDEEYIEGTIIYRVWVSNKKYEFPPKV</sequence>